<dbReference type="AlphaFoldDB" id="A0A087UXL9"/>
<feature type="non-terminal residue" evidence="1">
    <location>
        <position position="48"/>
    </location>
</feature>
<dbReference type="Proteomes" id="UP000054359">
    <property type="component" value="Unassembled WGS sequence"/>
</dbReference>
<name>A0A087UXL9_STEMI</name>
<keyword evidence="2" id="KW-1185">Reference proteome</keyword>
<evidence type="ECO:0000313" key="2">
    <source>
        <dbReference type="Proteomes" id="UP000054359"/>
    </source>
</evidence>
<protein>
    <submittedName>
        <fullName evidence="1">Uncharacterized protein</fullName>
    </submittedName>
</protein>
<evidence type="ECO:0000313" key="1">
    <source>
        <dbReference type="EMBL" id="KFM82108.1"/>
    </source>
</evidence>
<organism evidence="1 2">
    <name type="scientific">Stegodyphus mimosarum</name>
    <name type="common">African social velvet spider</name>
    <dbReference type="NCBI Taxonomy" id="407821"/>
    <lineage>
        <taxon>Eukaryota</taxon>
        <taxon>Metazoa</taxon>
        <taxon>Ecdysozoa</taxon>
        <taxon>Arthropoda</taxon>
        <taxon>Chelicerata</taxon>
        <taxon>Arachnida</taxon>
        <taxon>Araneae</taxon>
        <taxon>Araneomorphae</taxon>
        <taxon>Entelegynae</taxon>
        <taxon>Eresoidea</taxon>
        <taxon>Eresidae</taxon>
        <taxon>Stegodyphus</taxon>
    </lineage>
</organism>
<gene>
    <name evidence="1" type="ORF">X975_19340</name>
</gene>
<reference evidence="1 2" key="1">
    <citation type="submission" date="2013-11" db="EMBL/GenBank/DDBJ databases">
        <title>Genome sequencing of Stegodyphus mimosarum.</title>
        <authorList>
            <person name="Bechsgaard J."/>
        </authorList>
    </citation>
    <scope>NUCLEOTIDE SEQUENCE [LARGE SCALE GENOMIC DNA]</scope>
</reference>
<proteinExistence type="predicted"/>
<dbReference type="EMBL" id="KK122165">
    <property type="protein sequence ID" value="KFM82108.1"/>
    <property type="molecule type" value="Genomic_DNA"/>
</dbReference>
<sequence length="48" mass="5782">MFRITSSTCEKKEKFFLSQLLLRIEEFSPLFLYLFLKISETRNANFNS</sequence>
<accession>A0A087UXL9</accession>